<keyword evidence="10" id="KW-1185">Reference proteome</keyword>
<feature type="domain" description="Membrane insertase YidC/Oxa/ALB C-terminal" evidence="8">
    <location>
        <begin position="154"/>
        <end position="340"/>
    </location>
</feature>
<dbReference type="OrthoDB" id="2148490at2759"/>
<protein>
    <submittedName>
        <fullName evidence="9">Mitochondrial inner membrane protein OXA1</fullName>
    </submittedName>
</protein>
<keyword evidence="5 7" id="KW-0472">Membrane</keyword>
<keyword evidence="3 6" id="KW-0812">Transmembrane</keyword>
<comment type="similarity">
    <text evidence="6">Belongs to the OXA1/ALB3/YidC family.</text>
</comment>
<feature type="transmembrane region" description="Helical" evidence="7">
    <location>
        <begin position="272"/>
        <end position="289"/>
    </location>
</feature>
<keyword evidence="4 7" id="KW-1133">Transmembrane helix</keyword>
<dbReference type="AlphaFoldDB" id="A0A0K9PQ32"/>
<organism evidence="9 10">
    <name type="scientific">Zostera marina</name>
    <name type="common">Eelgrass</name>
    <dbReference type="NCBI Taxonomy" id="29655"/>
    <lineage>
        <taxon>Eukaryota</taxon>
        <taxon>Viridiplantae</taxon>
        <taxon>Streptophyta</taxon>
        <taxon>Embryophyta</taxon>
        <taxon>Tracheophyta</taxon>
        <taxon>Spermatophyta</taxon>
        <taxon>Magnoliopsida</taxon>
        <taxon>Liliopsida</taxon>
        <taxon>Zosteraceae</taxon>
        <taxon>Zostera</taxon>
    </lineage>
</organism>
<dbReference type="STRING" id="29655.A0A0K9PQ32"/>
<gene>
    <name evidence="9" type="ORF">ZOSMA_189G00300</name>
</gene>
<feature type="transmembrane region" description="Helical" evidence="7">
    <location>
        <begin position="310"/>
        <end position="332"/>
    </location>
</feature>
<name>A0A0K9PQ32_ZOSMR</name>
<evidence type="ECO:0000256" key="3">
    <source>
        <dbReference type="ARBA" id="ARBA00022692"/>
    </source>
</evidence>
<evidence type="ECO:0000256" key="1">
    <source>
        <dbReference type="ARBA" id="ARBA00004141"/>
    </source>
</evidence>
<evidence type="ECO:0000313" key="10">
    <source>
        <dbReference type="Proteomes" id="UP000036987"/>
    </source>
</evidence>
<evidence type="ECO:0000256" key="5">
    <source>
        <dbReference type="ARBA" id="ARBA00023136"/>
    </source>
</evidence>
<dbReference type="GO" id="GO:0005743">
    <property type="term" value="C:mitochondrial inner membrane"/>
    <property type="evidence" value="ECO:0000318"/>
    <property type="project" value="GO_Central"/>
</dbReference>
<proteinExistence type="inferred from homology"/>
<dbReference type="GO" id="GO:0032977">
    <property type="term" value="F:membrane insertase activity"/>
    <property type="evidence" value="ECO:0000318"/>
    <property type="project" value="GO_Central"/>
</dbReference>
<dbReference type="InterPro" id="IPR028055">
    <property type="entry name" value="YidC/Oxa/ALB_C"/>
</dbReference>
<dbReference type="Pfam" id="PF02096">
    <property type="entry name" value="60KD_IMP"/>
    <property type="match status" value="1"/>
</dbReference>
<sequence length="430" mass="47721">MACARRTLASNFTILSRRFHPSISHLLPLERSRDENNLSSDSRPIRNFHTRSPGIRVRETTALGVHSFPLGFHQSFRSYSSNGSKLTEDFTNALKEESRDLADVLTEKSMEITQVAATSPAIGEVATAAADSAPPVAALQYVIDGVHSFTGLNWWASIILTTLVIRCCTAPLLIHQLKSTTKLALMKPQLEELKEAMQNSAEPHVMQEKQREIKQLFKKHGISPLTPLKGIFIQAPVFISFYLAISNMTIKVPSFKEGGAFWFTDLTTPDPFYALPILTGLSFLATVELNMQEGMEGNPMAGNMKKFSRIIAFVTVPFTAGFPKAIFCYWITSNFFSLMYGRVIKLPQVREFLNLPQVPMASTSVVAKSNDPAGSSWSPPWSLFGSSKQSDNPAGLSSSSAIDYKIQNLEKEVKLRRKGKGKGRNKLKKR</sequence>
<dbReference type="GO" id="GO:0032979">
    <property type="term" value="P:protein insertion into mitochondrial inner membrane from matrix"/>
    <property type="evidence" value="ECO:0000318"/>
    <property type="project" value="GO_Central"/>
</dbReference>
<evidence type="ECO:0000256" key="4">
    <source>
        <dbReference type="ARBA" id="ARBA00022989"/>
    </source>
</evidence>
<dbReference type="Proteomes" id="UP000036987">
    <property type="component" value="Unassembled WGS sequence"/>
</dbReference>
<evidence type="ECO:0000256" key="6">
    <source>
        <dbReference type="RuleBase" id="RU003945"/>
    </source>
</evidence>
<dbReference type="OMA" id="CCAPKAK"/>
<evidence type="ECO:0000256" key="7">
    <source>
        <dbReference type="SAM" id="Phobius"/>
    </source>
</evidence>
<evidence type="ECO:0000256" key="2">
    <source>
        <dbReference type="ARBA" id="ARBA00010583"/>
    </source>
</evidence>
<evidence type="ECO:0000259" key="8">
    <source>
        <dbReference type="Pfam" id="PF02096"/>
    </source>
</evidence>
<comment type="caution">
    <text evidence="9">The sequence shown here is derived from an EMBL/GenBank/DDBJ whole genome shotgun (WGS) entry which is preliminary data.</text>
</comment>
<accession>A0A0K9PQ32</accession>
<feature type="transmembrane region" description="Helical" evidence="7">
    <location>
        <begin position="231"/>
        <end position="252"/>
    </location>
</feature>
<evidence type="ECO:0000313" key="9">
    <source>
        <dbReference type="EMBL" id="KMZ71069.1"/>
    </source>
</evidence>
<dbReference type="NCBIfam" id="TIGR03592">
    <property type="entry name" value="yidC_oxa1_cterm"/>
    <property type="match status" value="1"/>
</dbReference>
<reference evidence="10" key="1">
    <citation type="journal article" date="2016" name="Nature">
        <title>The genome of the seagrass Zostera marina reveals angiosperm adaptation to the sea.</title>
        <authorList>
            <person name="Olsen J.L."/>
            <person name="Rouze P."/>
            <person name="Verhelst B."/>
            <person name="Lin Y.-C."/>
            <person name="Bayer T."/>
            <person name="Collen J."/>
            <person name="Dattolo E."/>
            <person name="De Paoli E."/>
            <person name="Dittami S."/>
            <person name="Maumus F."/>
            <person name="Michel G."/>
            <person name="Kersting A."/>
            <person name="Lauritano C."/>
            <person name="Lohaus R."/>
            <person name="Toepel M."/>
            <person name="Tonon T."/>
            <person name="Vanneste K."/>
            <person name="Amirebrahimi M."/>
            <person name="Brakel J."/>
            <person name="Bostroem C."/>
            <person name="Chovatia M."/>
            <person name="Grimwood J."/>
            <person name="Jenkins J.W."/>
            <person name="Jueterbock A."/>
            <person name="Mraz A."/>
            <person name="Stam W.T."/>
            <person name="Tice H."/>
            <person name="Bornberg-Bauer E."/>
            <person name="Green P.J."/>
            <person name="Pearson G.A."/>
            <person name="Procaccini G."/>
            <person name="Duarte C.M."/>
            <person name="Schmutz J."/>
            <person name="Reusch T.B.H."/>
            <person name="Van de Peer Y."/>
        </authorList>
    </citation>
    <scope>NUCLEOTIDE SEQUENCE [LARGE SCALE GENOMIC DNA]</scope>
    <source>
        <strain evidence="10">cv. Finnish</strain>
    </source>
</reference>
<dbReference type="InterPro" id="IPR001708">
    <property type="entry name" value="YidC/ALB3/OXA1/COX18"/>
</dbReference>
<comment type="subcellular location">
    <subcellularLocation>
        <location evidence="1 6">Membrane</location>
        <topology evidence="1 6">Multi-pass membrane protein</topology>
    </subcellularLocation>
</comment>
<comment type="similarity">
    <text evidence="2">Belongs to the OXA1/ALB3/YidC (TC 2.A.9.2) family.</text>
</comment>
<dbReference type="CDD" id="cd20069">
    <property type="entry name" value="5TM_Oxa1-like"/>
    <property type="match status" value="1"/>
</dbReference>
<dbReference type="EMBL" id="LFYR01000691">
    <property type="protein sequence ID" value="KMZ71069.1"/>
    <property type="molecule type" value="Genomic_DNA"/>
</dbReference>
<dbReference type="PANTHER" id="PTHR12428:SF34">
    <property type="entry name" value="MITOCHONDRIAL INNER MEMBRANE PROTEIN OXA1-LIKE"/>
    <property type="match status" value="1"/>
</dbReference>
<dbReference type="PANTHER" id="PTHR12428">
    <property type="entry name" value="OXA1"/>
    <property type="match status" value="1"/>
</dbReference>